<evidence type="ECO:0000259" key="4">
    <source>
        <dbReference type="PROSITE" id="PS00497"/>
    </source>
</evidence>
<gene>
    <name evidence="6" type="ORF">CB0940_07852</name>
    <name evidence="7" type="ORF">RHO25_008464</name>
</gene>
<dbReference type="OrthoDB" id="6132182at2759"/>
<evidence type="ECO:0000256" key="3">
    <source>
        <dbReference type="SAM" id="SignalP"/>
    </source>
</evidence>
<name>A0A2G5H7T6_CERBT</name>
<feature type="domain" description="Tyrosinase copper-binding" evidence="4">
    <location>
        <begin position="140"/>
        <end position="157"/>
    </location>
</feature>
<evidence type="ECO:0000256" key="1">
    <source>
        <dbReference type="ARBA" id="ARBA00022723"/>
    </source>
</evidence>
<feature type="chain" id="PRO_5013707169" description="Tyrosinase copper-binding domain-containing protein" evidence="3">
    <location>
        <begin position="18"/>
        <end position="435"/>
    </location>
</feature>
<accession>A0A2G5H7T6</accession>
<evidence type="ECO:0000256" key="2">
    <source>
        <dbReference type="ARBA" id="ARBA00023002"/>
    </source>
</evidence>
<keyword evidence="2" id="KW-0560">Oxidoreductase</keyword>
<keyword evidence="9" id="KW-1185">Reference proteome</keyword>
<dbReference type="AlphaFoldDB" id="A0A2G5H7T6"/>
<organism evidence="6 8">
    <name type="scientific">Cercospora beticola</name>
    <name type="common">Sugarbeet leaf spot fungus</name>
    <dbReference type="NCBI Taxonomy" id="122368"/>
    <lineage>
        <taxon>Eukaryota</taxon>
        <taxon>Fungi</taxon>
        <taxon>Dikarya</taxon>
        <taxon>Ascomycota</taxon>
        <taxon>Pezizomycotina</taxon>
        <taxon>Dothideomycetes</taxon>
        <taxon>Dothideomycetidae</taxon>
        <taxon>Mycosphaerellales</taxon>
        <taxon>Mycosphaerellaceae</taxon>
        <taxon>Cercospora</taxon>
    </lineage>
</organism>
<dbReference type="Proteomes" id="UP001302367">
    <property type="component" value="Chromosome 5"/>
</dbReference>
<dbReference type="PROSITE" id="PS00498">
    <property type="entry name" value="TYROSINASE_2"/>
    <property type="match status" value="1"/>
</dbReference>
<evidence type="ECO:0000313" key="9">
    <source>
        <dbReference type="Proteomes" id="UP001302367"/>
    </source>
</evidence>
<dbReference type="PANTHER" id="PTHR11474:SF125">
    <property type="entry name" value="N-ACETYL-6-HYDROXYTRYPTOPHAN OXIDASE IVOB-RELATED"/>
    <property type="match status" value="1"/>
</dbReference>
<evidence type="ECO:0000259" key="5">
    <source>
        <dbReference type="PROSITE" id="PS00498"/>
    </source>
</evidence>
<dbReference type="Pfam" id="PF00264">
    <property type="entry name" value="Tyrosinase"/>
    <property type="match status" value="1"/>
</dbReference>
<dbReference type="PRINTS" id="PR00092">
    <property type="entry name" value="TYROSINASE"/>
</dbReference>
<dbReference type="Gene3D" id="1.10.1280.10">
    <property type="entry name" value="Di-copper center containing domain from catechol oxidase"/>
    <property type="match status" value="1"/>
</dbReference>
<keyword evidence="1" id="KW-0479">Metal-binding</keyword>
<feature type="domain" description="Tyrosinase copper-binding" evidence="5">
    <location>
        <begin position="335"/>
        <end position="346"/>
    </location>
</feature>
<reference evidence="7 9" key="2">
    <citation type="submission" date="2023-09" db="EMBL/GenBank/DDBJ databases">
        <title>Complete-Gapless Cercospora beticola genome.</title>
        <authorList>
            <person name="Wyatt N.A."/>
            <person name="Spanner R.E."/>
            <person name="Bolton M.D."/>
        </authorList>
    </citation>
    <scope>NUCLEOTIDE SEQUENCE [LARGE SCALE GENOMIC DNA]</scope>
    <source>
        <strain evidence="7">Cb09-40</strain>
    </source>
</reference>
<sequence>MRLAGSVVALLPTIGIAAFVPADTSGTDQLACKALDNLRLRTLRQLPGTSASLSLSITNRRLPRARSTEPQAYGDSQCTFENARVRREWDTLTAEEKRAYIDAVLCLMSKPSISGDLVPGARSRYDDFLGTHINQTLSIHGTGNFLSWHRYFTWTYEQALREECGYEGTFPYINWGRYAEDLYNAPIFDGSDTSMSGNGDPDSRNNGTWIPNAALPQIQLPGGEGGGCVTSGPFANLTVNLGSLAPALSYIPANPLPNGLGYNPRCLRRDLGSYAAETWLRDPNTTALIANNDQIGPFQSIFQGNFSEGFLGAHTAGHFVVGGDPGGDLFASPGDPYFWIQHAQVDRVWWIWQNYPEDSWKFNGIEGNEKDRLYVIGNTTTTNNMPPSRDASLDDRVDLGVNDGFGVGKGADGQGYKIRELVDTMNGSPFCYYYE</sequence>
<dbReference type="EMBL" id="LKMD01000108">
    <property type="protein sequence ID" value="PIA88597.1"/>
    <property type="molecule type" value="Genomic_DNA"/>
</dbReference>
<evidence type="ECO:0000313" key="6">
    <source>
        <dbReference type="EMBL" id="PIA88597.1"/>
    </source>
</evidence>
<dbReference type="InterPro" id="IPR002227">
    <property type="entry name" value="Tyrosinase_Cu-bd"/>
</dbReference>
<dbReference type="PANTHER" id="PTHR11474">
    <property type="entry name" value="TYROSINASE FAMILY MEMBER"/>
    <property type="match status" value="1"/>
</dbReference>
<dbReference type="InterPro" id="IPR008922">
    <property type="entry name" value="Di-copper_centre_dom_sf"/>
</dbReference>
<dbReference type="GO" id="GO:0046872">
    <property type="term" value="F:metal ion binding"/>
    <property type="evidence" value="ECO:0007669"/>
    <property type="project" value="UniProtKB-KW"/>
</dbReference>
<dbReference type="GO" id="GO:0016491">
    <property type="term" value="F:oxidoreductase activity"/>
    <property type="evidence" value="ECO:0007669"/>
    <property type="project" value="UniProtKB-KW"/>
</dbReference>
<evidence type="ECO:0000313" key="7">
    <source>
        <dbReference type="EMBL" id="WPB03820.1"/>
    </source>
</evidence>
<protein>
    <recommendedName>
        <fullName evidence="4 5">Tyrosinase copper-binding domain-containing protein</fullName>
    </recommendedName>
</protein>
<reference evidence="6 8" key="1">
    <citation type="submission" date="2015-10" db="EMBL/GenBank/DDBJ databases">
        <title>The cercosporin biosynthetic gene cluster was horizontally transferred to several fungal lineages and shown to be expanded in Cercospora beticola based on microsynteny with recipient genomes.</title>
        <authorList>
            <person name="De Jonge R."/>
            <person name="Ebert M.K."/>
            <person name="Suttle J.C."/>
            <person name="Jurick Ii W.M."/>
            <person name="Secor G.A."/>
            <person name="Thomma B.P."/>
            <person name="Van De Peer Y."/>
            <person name="Bolton M.D."/>
        </authorList>
    </citation>
    <scope>NUCLEOTIDE SEQUENCE [LARGE SCALE GENOMIC DNA]</scope>
    <source>
        <strain evidence="6 8">09-40</strain>
    </source>
</reference>
<dbReference type="SUPFAM" id="SSF48056">
    <property type="entry name" value="Di-copper centre-containing domain"/>
    <property type="match status" value="1"/>
</dbReference>
<keyword evidence="3" id="KW-0732">Signal</keyword>
<evidence type="ECO:0000313" key="8">
    <source>
        <dbReference type="Proteomes" id="UP000230605"/>
    </source>
</evidence>
<dbReference type="PROSITE" id="PS00497">
    <property type="entry name" value="TYROSINASE_1"/>
    <property type="match status" value="1"/>
</dbReference>
<feature type="signal peptide" evidence="3">
    <location>
        <begin position="1"/>
        <end position="17"/>
    </location>
</feature>
<dbReference type="InterPro" id="IPR050316">
    <property type="entry name" value="Tyrosinase/Hemocyanin"/>
</dbReference>
<dbReference type="Proteomes" id="UP000230605">
    <property type="component" value="Chromosome 5"/>
</dbReference>
<dbReference type="EMBL" id="CP134188">
    <property type="protein sequence ID" value="WPB03820.1"/>
    <property type="molecule type" value="Genomic_DNA"/>
</dbReference>
<proteinExistence type="predicted"/>